<dbReference type="InterPro" id="IPR014038">
    <property type="entry name" value="EF1B_bsu/dsu_GNE"/>
</dbReference>
<dbReference type="FunFam" id="3.30.70.60:FF:000001">
    <property type="entry name" value="Elongation factor 1-beta 1 like"/>
    <property type="match status" value="1"/>
</dbReference>
<dbReference type="Gene3D" id="1.20.1050.130">
    <property type="match status" value="1"/>
</dbReference>
<dbReference type="Proteomes" id="UP000283269">
    <property type="component" value="Unassembled WGS sequence"/>
</dbReference>
<evidence type="ECO:0000259" key="5">
    <source>
        <dbReference type="SMART" id="SM01182"/>
    </source>
</evidence>
<dbReference type="InterPro" id="IPR049720">
    <property type="entry name" value="EF1B_bsu/dsu"/>
</dbReference>
<dbReference type="SMART" id="SM00888">
    <property type="entry name" value="EF1_GNE"/>
    <property type="match status" value="1"/>
</dbReference>
<evidence type="ECO:0000313" key="7">
    <source>
        <dbReference type="Proteomes" id="UP000283269"/>
    </source>
</evidence>
<dbReference type="EMBL" id="NHYD01003335">
    <property type="protein sequence ID" value="PPQ80343.1"/>
    <property type="molecule type" value="Genomic_DNA"/>
</dbReference>
<accession>A0A409WPC3</accession>
<organism evidence="6 7">
    <name type="scientific">Psilocybe cyanescens</name>
    <dbReference type="NCBI Taxonomy" id="93625"/>
    <lineage>
        <taxon>Eukaryota</taxon>
        <taxon>Fungi</taxon>
        <taxon>Dikarya</taxon>
        <taxon>Basidiomycota</taxon>
        <taxon>Agaricomycotina</taxon>
        <taxon>Agaricomycetes</taxon>
        <taxon>Agaricomycetidae</taxon>
        <taxon>Agaricales</taxon>
        <taxon>Agaricineae</taxon>
        <taxon>Strophariaceae</taxon>
        <taxon>Psilocybe</taxon>
    </lineage>
</organism>
<dbReference type="SUPFAM" id="SSF47616">
    <property type="entry name" value="GST C-terminal domain-like"/>
    <property type="match status" value="1"/>
</dbReference>
<dbReference type="GO" id="GO:0005829">
    <property type="term" value="C:cytosol"/>
    <property type="evidence" value="ECO:0007669"/>
    <property type="project" value="TreeGrafter"/>
</dbReference>
<dbReference type="GO" id="GO:0005085">
    <property type="term" value="F:guanyl-nucleotide exchange factor activity"/>
    <property type="evidence" value="ECO:0007669"/>
    <property type="project" value="TreeGrafter"/>
</dbReference>
<evidence type="ECO:0000256" key="2">
    <source>
        <dbReference type="ARBA" id="ARBA00022768"/>
    </source>
</evidence>
<dbReference type="Pfam" id="PF00736">
    <property type="entry name" value="EF1_GNE"/>
    <property type="match status" value="1"/>
</dbReference>
<dbReference type="SMART" id="SM01182">
    <property type="entry name" value="EF-1_beta_acid"/>
    <property type="match status" value="1"/>
</dbReference>
<name>A0A409WPC3_PSICY</name>
<evidence type="ECO:0000256" key="3">
    <source>
        <dbReference type="ARBA" id="ARBA00022917"/>
    </source>
</evidence>
<dbReference type="InterPro" id="IPR036282">
    <property type="entry name" value="Glutathione-S-Trfase_C_sf"/>
</dbReference>
<dbReference type="PANTHER" id="PTHR11595:SF21">
    <property type="entry name" value="ELONGATION FACTOR 1-BETA"/>
    <property type="match status" value="1"/>
</dbReference>
<sequence length="354" mass="38632">MSANLSKLEAHLATRSYVEGYTPSQADVTVFKAISAAPDAASNPHASRWYNHIKSYAAEHTSLPGSSTAGEAFIGGAETVPAAAAEEDDDEIDLFGSDEDDDAEAEKLKAERVAAYNAKKANKPKTVAKSVVTMDVKPWDDETDMAALEAAVRSIEQDGLLWGASKLVPIGYGIKKLQITLVVEDEKVSTDELQEKIAEFEDYVQSSDISAMQKPANGNTGIKDVEPSMPRAYEPTTRSHLGLGTYRWMTGGSIRTSYATKGHPIYPTSSEMKNLQQYLATRLLNAHLRIILYVEFARIAMYTMVACTRGDSKAIRTWFVSADLSFAGECRGVNKVTLDARYPNGGLVSIYYSM</sequence>
<comment type="similarity">
    <text evidence="1">Belongs to the EF-1-beta/EF-1-delta family.</text>
</comment>
<keyword evidence="2" id="KW-0251">Elongation factor</keyword>
<keyword evidence="7" id="KW-1185">Reference proteome</keyword>
<dbReference type="STRING" id="93625.A0A409WPC3"/>
<evidence type="ECO:0000313" key="6">
    <source>
        <dbReference type="EMBL" id="PPQ80343.1"/>
    </source>
</evidence>
<dbReference type="InterPro" id="IPR014717">
    <property type="entry name" value="Transl_elong_EF1B/ribsomal_bS6"/>
</dbReference>
<dbReference type="InterPro" id="IPR018940">
    <property type="entry name" value="EF-1_beta_acid_region_euk"/>
</dbReference>
<dbReference type="OrthoDB" id="331763at2759"/>
<comment type="caution">
    <text evidence="6">The sequence shown here is derived from an EMBL/GenBank/DDBJ whole genome shotgun (WGS) entry which is preliminary data.</text>
</comment>
<dbReference type="InterPro" id="IPR001326">
    <property type="entry name" value="Transl_elong_EF1B_B/D_CS"/>
</dbReference>
<reference evidence="6 7" key="1">
    <citation type="journal article" date="2018" name="Evol. Lett.">
        <title>Horizontal gene cluster transfer increased hallucinogenic mushroom diversity.</title>
        <authorList>
            <person name="Reynolds H.T."/>
            <person name="Vijayakumar V."/>
            <person name="Gluck-Thaler E."/>
            <person name="Korotkin H.B."/>
            <person name="Matheny P.B."/>
            <person name="Slot J.C."/>
        </authorList>
    </citation>
    <scope>NUCLEOTIDE SEQUENCE [LARGE SCALE GENOMIC DNA]</scope>
    <source>
        <strain evidence="6 7">2631</strain>
    </source>
</reference>
<dbReference type="PANTHER" id="PTHR11595">
    <property type="entry name" value="EF-HAND AND COILED-COIL DOMAIN-CONTAINING FAMILY MEMBER"/>
    <property type="match status" value="1"/>
</dbReference>
<evidence type="ECO:0008006" key="8">
    <source>
        <dbReference type="Google" id="ProtNLM"/>
    </source>
</evidence>
<dbReference type="FunCoup" id="A0A409WPC3">
    <property type="interactions" value="581"/>
</dbReference>
<feature type="domain" description="Elongation factor 1 beta central acidic region eukaryote" evidence="5">
    <location>
        <begin position="94"/>
        <end position="120"/>
    </location>
</feature>
<dbReference type="Pfam" id="PF10587">
    <property type="entry name" value="EF-1_beta_acid"/>
    <property type="match status" value="1"/>
</dbReference>
<keyword evidence="3" id="KW-0648">Protein biosynthesis</keyword>
<evidence type="ECO:0000256" key="1">
    <source>
        <dbReference type="ARBA" id="ARBA00007411"/>
    </source>
</evidence>
<proteinExistence type="inferred from homology"/>
<protein>
    <recommendedName>
        <fullName evidence="8">Translation elongation factor EF1B beta/delta subunit guanine nucleotide exchange domain-containing protein</fullName>
    </recommendedName>
</protein>
<gene>
    <name evidence="6" type="ORF">CVT25_003626</name>
</gene>
<feature type="domain" description="Translation elongation factor EF1B beta/delta subunit guanine nucleotide exchange" evidence="4">
    <location>
        <begin position="129"/>
        <end position="215"/>
    </location>
</feature>
<dbReference type="InterPro" id="IPR036219">
    <property type="entry name" value="eEF-1beta-like_sf"/>
</dbReference>
<dbReference type="PROSITE" id="PS00824">
    <property type="entry name" value="EF1BD_1"/>
    <property type="match status" value="1"/>
</dbReference>
<dbReference type="AlphaFoldDB" id="A0A409WPC3"/>
<dbReference type="InParanoid" id="A0A409WPC3"/>
<dbReference type="GO" id="GO:0005853">
    <property type="term" value="C:eukaryotic translation elongation factor 1 complex"/>
    <property type="evidence" value="ECO:0007669"/>
    <property type="project" value="InterPro"/>
</dbReference>
<dbReference type="GO" id="GO:0003746">
    <property type="term" value="F:translation elongation factor activity"/>
    <property type="evidence" value="ECO:0007669"/>
    <property type="project" value="UniProtKB-KW"/>
</dbReference>
<evidence type="ECO:0000259" key="4">
    <source>
        <dbReference type="SMART" id="SM00888"/>
    </source>
</evidence>
<dbReference type="CDD" id="cd00292">
    <property type="entry name" value="EF1B"/>
    <property type="match status" value="1"/>
</dbReference>
<dbReference type="SUPFAM" id="SSF54984">
    <property type="entry name" value="eEF-1beta-like"/>
    <property type="match status" value="1"/>
</dbReference>
<dbReference type="Gene3D" id="3.30.70.60">
    <property type="match status" value="1"/>
</dbReference>